<evidence type="ECO:0000259" key="10">
    <source>
        <dbReference type="Pfam" id="PF08245"/>
    </source>
</evidence>
<dbReference type="GO" id="GO:0009252">
    <property type="term" value="P:peptidoglycan biosynthetic process"/>
    <property type="evidence" value="ECO:0007669"/>
    <property type="project" value="UniProtKB-UniRule"/>
</dbReference>
<keyword evidence="7 8" id="KW-0131">Cell cycle</keyword>
<comment type="similarity">
    <text evidence="7">Belongs to the MurCDEF family.</text>
</comment>
<dbReference type="Pfam" id="PF02875">
    <property type="entry name" value="Mur_ligase_C"/>
    <property type="match status" value="1"/>
</dbReference>
<dbReference type="HAMAP" id="MF_00639">
    <property type="entry name" value="MurD"/>
    <property type="match status" value="1"/>
</dbReference>
<name>A0AAW7Y621_9GAMM</name>
<feature type="domain" description="Mur ligase C-terminal" evidence="9">
    <location>
        <begin position="310"/>
        <end position="421"/>
    </location>
</feature>
<dbReference type="GO" id="GO:0008764">
    <property type="term" value="F:UDP-N-acetylmuramoylalanine-D-glutamate ligase activity"/>
    <property type="evidence" value="ECO:0007669"/>
    <property type="project" value="UniProtKB-UniRule"/>
</dbReference>
<dbReference type="EMBL" id="JAUOPU010000019">
    <property type="protein sequence ID" value="MDO6544073.1"/>
    <property type="molecule type" value="Genomic_DNA"/>
</dbReference>
<dbReference type="GO" id="GO:0051301">
    <property type="term" value="P:cell division"/>
    <property type="evidence" value="ECO:0007669"/>
    <property type="project" value="UniProtKB-KW"/>
</dbReference>
<dbReference type="Proteomes" id="UP001170624">
    <property type="component" value="Unassembled WGS sequence"/>
</dbReference>
<dbReference type="GO" id="GO:0005524">
    <property type="term" value="F:ATP binding"/>
    <property type="evidence" value="ECO:0007669"/>
    <property type="project" value="UniProtKB-UniRule"/>
</dbReference>
<dbReference type="AlphaFoldDB" id="A0AAW7Y621"/>
<dbReference type="Gene3D" id="3.40.50.720">
    <property type="entry name" value="NAD(P)-binding Rossmann-like Domain"/>
    <property type="match status" value="1"/>
</dbReference>
<reference evidence="11" key="1">
    <citation type="submission" date="2023-07" db="EMBL/GenBank/DDBJ databases">
        <title>Genome content predicts the carbon catabolic preferences of heterotrophic bacteria.</title>
        <authorList>
            <person name="Gralka M."/>
        </authorList>
    </citation>
    <scope>NUCLEOTIDE SEQUENCE</scope>
    <source>
        <strain evidence="11">G2M05</strain>
    </source>
</reference>
<evidence type="ECO:0000256" key="5">
    <source>
        <dbReference type="ARBA" id="ARBA00022741"/>
    </source>
</evidence>
<feature type="domain" description="Mur ligase central" evidence="10">
    <location>
        <begin position="117"/>
        <end position="288"/>
    </location>
</feature>
<dbReference type="Pfam" id="PF21799">
    <property type="entry name" value="MurD-like_N"/>
    <property type="match status" value="1"/>
</dbReference>
<accession>A0AAW7Y621</accession>
<protein>
    <recommendedName>
        <fullName evidence="7 8">UDP-N-acetylmuramoylalanine--D-glutamate ligase</fullName>
        <ecNumber evidence="7 8">6.3.2.9</ecNumber>
    </recommendedName>
    <alternativeName>
        <fullName evidence="7">D-glutamic acid-adding enzyme</fullName>
    </alternativeName>
    <alternativeName>
        <fullName evidence="7">UDP-N-acetylmuramoyl-L-alanyl-D-glutamate synthetase</fullName>
    </alternativeName>
</protein>
<keyword evidence="5 7" id="KW-0547">Nucleotide-binding</keyword>
<dbReference type="SUPFAM" id="SSF51984">
    <property type="entry name" value="MurCD N-terminal domain"/>
    <property type="match status" value="1"/>
</dbReference>
<comment type="function">
    <text evidence="7 8">Cell wall formation. Catalyzes the addition of glutamate to the nucleotide precursor UDP-N-acetylmuramoyl-L-alanine (UMA).</text>
</comment>
<evidence type="ECO:0000256" key="1">
    <source>
        <dbReference type="ARBA" id="ARBA00004496"/>
    </source>
</evidence>
<feature type="binding site" evidence="7">
    <location>
        <begin position="119"/>
        <end position="125"/>
    </location>
    <ligand>
        <name>ATP</name>
        <dbReference type="ChEBI" id="CHEBI:30616"/>
    </ligand>
</feature>
<dbReference type="NCBIfam" id="TIGR01087">
    <property type="entry name" value="murD"/>
    <property type="match status" value="1"/>
</dbReference>
<keyword evidence="7 8" id="KW-0133">Cell shape</keyword>
<dbReference type="PANTHER" id="PTHR43692:SF1">
    <property type="entry name" value="UDP-N-ACETYLMURAMOYLALANINE--D-GLUTAMATE LIGASE"/>
    <property type="match status" value="1"/>
</dbReference>
<evidence type="ECO:0000256" key="7">
    <source>
        <dbReference type="HAMAP-Rule" id="MF_00639"/>
    </source>
</evidence>
<keyword evidence="7 8" id="KW-0961">Cell wall biogenesis/degradation</keyword>
<dbReference type="InterPro" id="IPR036565">
    <property type="entry name" value="Mur-like_cat_sf"/>
</dbReference>
<dbReference type="EC" id="6.3.2.9" evidence="7 8"/>
<dbReference type="InterPro" id="IPR004101">
    <property type="entry name" value="Mur_ligase_C"/>
</dbReference>
<dbReference type="InterPro" id="IPR005762">
    <property type="entry name" value="MurD"/>
</dbReference>
<evidence type="ECO:0000313" key="11">
    <source>
        <dbReference type="EMBL" id="MDO6544073.1"/>
    </source>
</evidence>
<organism evidence="11 12">
    <name type="scientific">Photobacterium sanguinicancri</name>
    <dbReference type="NCBI Taxonomy" id="875932"/>
    <lineage>
        <taxon>Bacteria</taxon>
        <taxon>Pseudomonadati</taxon>
        <taxon>Pseudomonadota</taxon>
        <taxon>Gammaproteobacteria</taxon>
        <taxon>Vibrionales</taxon>
        <taxon>Vibrionaceae</taxon>
        <taxon>Photobacterium</taxon>
    </lineage>
</organism>
<dbReference type="SUPFAM" id="SSF53244">
    <property type="entry name" value="MurD-like peptide ligases, peptide-binding domain"/>
    <property type="match status" value="1"/>
</dbReference>
<evidence type="ECO:0000256" key="2">
    <source>
        <dbReference type="ARBA" id="ARBA00004752"/>
    </source>
</evidence>
<dbReference type="InterPro" id="IPR036615">
    <property type="entry name" value="Mur_ligase_C_dom_sf"/>
</dbReference>
<dbReference type="RefSeq" id="WP_303500492.1">
    <property type="nucleotide sequence ID" value="NZ_JAUOPU010000019.1"/>
</dbReference>
<evidence type="ECO:0000256" key="8">
    <source>
        <dbReference type="RuleBase" id="RU003664"/>
    </source>
</evidence>
<proteinExistence type="inferred from homology"/>
<evidence type="ECO:0000256" key="4">
    <source>
        <dbReference type="ARBA" id="ARBA00022598"/>
    </source>
</evidence>
<comment type="subcellular location">
    <subcellularLocation>
        <location evidence="1 7 8">Cytoplasm</location>
    </subcellularLocation>
</comment>
<dbReference type="SUPFAM" id="SSF53623">
    <property type="entry name" value="MurD-like peptide ligases, catalytic domain"/>
    <property type="match status" value="1"/>
</dbReference>
<comment type="catalytic activity">
    <reaction evidence="7 8">
        <text>UDP-N-acetyl-alpha-D-muramoyl-L-alanine + D-glutamate + ATP = UDP-N-acetyl-alpha-D-muramoyl-L-alanyl-D-glutamate + ADP + phosphate + H(+)</text>
        <dbReference type="Rhea" id="RHEA:16429"/>
        <dbReference type="ChEBI" id="CHEBI:15378"/>
        <dbReference type="ChEBI" id="CHEBI:29986"/>
        <dbReference type="ChEBI" id="CHEBI:30616"/>
        <dbReference type="ChEBI" id="CHEBI:43474"/>
        <dbReference type="ChEBI" id="CHEBI:83898"/>
        <dbReference type="ChEBI" id="CHEBI:83900"/>
        <dbReference type="ChEBI" id="CHEBI:456216"/>
        <dbReference type="EC" id="6.3.2.9"/>
    </reaction>
</comment>
<dbReference type="Pfam" id="PF08245">
    <property type="entry name" value="Mur_ligase_M"/>
    <property type="match status" value="1"/>
</dbReference>
<keyword evidence="3 7" id="KW-0963">Cytoplasm</keyword>
<dbReference type="PANTHER" id="PTHR43692">
    <property type="entry name" value="UDP-N-ACETYLMURAMOYLALANINE--D-GLUTAMATE LIGASE"/>
    <property type="match status" value="1"/>
</dbReference>
<dbReference type="Gene3D" id="3.90.190.20">
    <property type="entry name" value="Mur ligase, C-terminal domain"/>
    <property type="match status" value="1"/>
</dbReference>
<keyword evidence="7 8" id="KW-0573">Peptidoglycan synthesis</keyword>
<dbReference type="InterPro" id="IPR013221">
    <property type="entry name" value="Mur_ligase_cen"/>
</dbReference>
<evidence type="ECO:0000259" key="9">
    <source>
        <dbReference type="Pfam" id="PF02875"/>
    </source>
</evidence>
<sequence length="454" mass="48336">MNGLGGVKRVVVIGLGMTGLSVVHHLVRQSLAYDLNLEIKVIDTRATPPGQESLPSSVELCCGEWNMAWLLAADMIVASPGIALATSELQQAAEAGIEIVGDIELFARAVTKPVVAITGSNGKSTVTSLVGEMAKEANIDVGVGGNIGFAALDMLANDHDVYVLELSSFQLETTSSLKLKAATYLNLSEDHMDRYHGLADYSAAKMRIFEHAELIVYNRDDLATRPAASFGFDAPETSFGFDCQAYGLIEQNGQEFLAVDQQPLMPANEIALVGRHNVANSLAALALADAVNIDHTAACRALRRYTGLVHRCQLVVQQHGVKWVNDSKATNVASTLAALKGLSLEGKLHLLVGGDGKGADFSELQPVLAALNVQLYCYGRDGNQFSSLVESPICVETMAQAMALAAATAQSGDMIMLSPACASFDQFPNFMTRGDTFVTLAQEFQHQVAGANEC</sequence>
<dbReference type="GO" id="GO:0071555">
    <property type="term" value="P:cell wall organization"/>
    <property type="evidence" value="ECO:0007669"/>
    <property type="project" value="UniProtKB-KW"/>
</dbReference>
<evidence type="ECO:0000256" key="3">
    <source>
        <dbReference type="ARBA" id="ARBA00022490"/>
    </source>
</evidence>
<comment type="pathway">
    <text evidence="2 7 8">Cell wall biogenesis; peptidoglycan biosynthesis.</text>
</comment>
<keyword evidence="7 8" id="KW-0132">Cell division</keyword>
<keyword evidence="4 7" id="KW-0436">Ligase</keyword>
<evidence type="ECO:0000256" key="6">
    <source>
        <dbReference type="ARBA" id="ARBA00022840"/>
    </source>
</evidence>
<comment type="caution">
    <text evidence="11">The sequence shown here is derived from an EMBL/GenBank/DDBJ whole genome shotgun (WGS) entry which is preliminary data.</text>
</comment>
<evidence type="ECO:0000313" key="12">
    <source>
        <dbReference type="Proteomes" id="UP001170624"/>
    </source>
</evidence>
<dbReference type="GO" id="GO:0008360">
    <property type="term" value="P:regulation of cell shape"/>
    <property type="evidence" value="ECO:0007669"/>
    <property type="project" value="UniProtKB-KW"/>
</dbReference>
<dbReference type="Gene3D" id="3.40.1190.10">
    <property type="entry name" value="Mur-like, catalytic domain"/>
    <property type="match status" value="1"/>
</dbReference>
<keyword evidence="6 7" id="KW-0067">ATP-binding</keyword>
<dbReference type="GO" id="GO:0005737">
    <property type="term" value="C:cytoplasm"/>
    <property type="evidence" value="ECO:0007669"/>
    <property type="project" value="UniProtKB-SubCell"/>
</dbReference>
<gene>
    <name evidence="7 11" type="primary">murD</name>
    <name evidence="11" type="ORF">Q4568_16130</name>
</gene>